<organism evidence="1 2">
    <name type="scientific">Pistacia atlantica</name>
    <dbReference type="NCBI Taxonomy" id="434234"/>
    <lineage>
        <taxon>Eukaryota</taxon>
        <taxon>Viridiplantae</taxon>
        <taxon>Streptophyta</taxon>
        <taxon>Embryophyta</taxon>
        <taxon>Tracheophyta</taxon>
        <taxon>Spermatophyta</taxon>
        <taxon>Magnoliopsida</taxon>
        <taxon>eudicotyledons</taxon>
        <taxon>Gunneridae</taxon>
        <taxon>Pentapetalae</taxon>
        <taxon>rosids</taxon>
        <taxon>malvids</taxon>
        <taxon>Sapindales</taxon>
        <taxon>Anacardiaceae</taxon>
        <taxon>Pistacia</taxon>
    </lineage>
</organism>
<dbReference type="Proteomes" id="UP001164250">
    <property type="component" value="Chromosome 1"/>
</dbReference>
<gene>
    <name evidence="1" type="ORF">Patl1_00625</name>
</gene>
<dbReference type="EMBL" id="CM047897">
    <property type="protein sequence ID" value="KAJ0110935.1"/>
    <property type="molecule type" value="Genomic_DNA"/>
</dbReference>
<reference evidence="2" key="1">
    <citation type="journal article" date="2023" name="G3 (Bethesda)">
        <title>Genome assembly and association tests identify interacting loci associated with vigor, precocity, and sex in interspecific pistachio rootstocks.</title>
        <authorList>
            <person name="Palmer W."/>
            <person name="Jacygrad E."/>
            <person name="Sagayaradj S."/>
            <person name="Cavanaugh K."/>
            <person name="Han R."/>
            <person name="Bertier L."/>
            <person name="Beede B."/>
            <person name="Kafkas S."/>
            <person name="Golino D."/>
            <person name="Preece J."/>
            <person name="Michelmore R."/>
        </authorList>
    </citation>
    <scope>NUCLEOTIDE SEQUENCE [LARGE SCALE GENOMIC DNA]</scope>
</reference>
<proteinExistence type="predicted"/>
<accession>A0ACC1C531</accession>
<protein>
    <submittedName>
        <fullName evidence="1">Uncharacterized protein</fullName>
    </submittedName>
</protein>
<name>A0ACC1C531_9ROSI</name>
<sequence length="287" mass="31616">MGSDQLLDHHVELTSTPKLSLLFSIPVSMESPERPGMLTPPLYSSASVPFRWEEEPGKPKTCTTVTTYSNPNNDLAHKCLELPPRLLLMEPSPTSVLHGPYMGRSKIQASSFRLSTSQCYGSFRRNSFGPERDQLGAIALSKKGHKEKGLFGSWRKKGKRDVGGGSYVFPSSVDRESESSREDEMSKVTSFRRTGSFSTRAPRSNFWRTPVAARLGGGGRRGIVCVLAGWNEQLTVGLGNGRDWAYAAKLVLTVICFDGIRMATVYGGLKQVVPWKTRKTKKDGLLG</sequence>
<comment type="caution">
    <text evidence="1">The sequence shown here is derived from an EMBL/GenBank/DDBJ whole genome shotgun (WGS) entry which is preliminary data.</text>
</comment>
<evidence type="ECO:0000313" key="1">
    <source>
        <dbReference type="EMBL" id="KAJ0110935.1"/>
    </source>
</evidence>
<keyword evidence="2" id="KW-1185">Reference proteome</keyword>
<evidence type="ECO:0000313" key="2">
    <source>
        <dbReference type="Proteomes" id="UP001164250"/>
    </source>
</evidence>